<dbReference type="AlphaFoldDB" id="A0ABD2N380"/>
<organism evidence="1 2">
    <name type="scientific">Cryptolaemus montrouzieri</name>
    <dbReference type="NCBI Taxonomy" id="559131"/>
    <lineage>
        <taxon>Eukaryota</taxon>
        <taxon>Metazoa</taxon>
        <taxon>Ecdysozoa</taxon>
        <taxon>Arthropoda</taxon>
        <taxon>Hexapoda</taxon>
        <taxon>Insecta</taxon>
        <taxon>Pterygota</taxon>
        <taxon>Neoptera</taxon>
        <taxon>Endopterygota</taxon>
        <taxon>Coleoptera</taxon>
        <taxon>Polyphaga</taxon>
        <taxon>Cucujiformia</taxon>
        <taxon>Coccinelloidea</taxon>
        <taxon>Coccinellidae</taxon>
        <taxon>Scymninae</taxon>
        <taxon>Scymnini</taxon>
        <taxon>Cryptolaemus</taxon>
    </lineage>
</organism>
<sequence>MHLIYGGCGCASAAARFYRKRYPNAERHPDYRVRTKKKAINNNKYPIFDSDEVKQIRNTLDAIGTIFKVTRLNGAYVAYKNCKEILRQKIEFGKKQHHLGLIQESDNKIKTVWNNIKKEVTKRVIATNANLFADELNDFFANVGEKVNTSLGPQTSDEAMQLLEKSAKNRFNIYSTSDICF</sequence>
<name>A0ABD2N380_9CUCU</name>
<dbReference type="EMBL" id="JABFTP020000062">
    <property type="protein sequence ID" value="KAL3273130.1"/>
    <property type="molecule type" value="Genomic_DNA"/>
</dbReference>
<comment type="caution">
    <text evidence="1">The sequence shown here is derived from an EMBL/GenBank/DDBJ whole genome shotgun (WGS) entry which is preliminary data.</text>
</comment>
<dbReference type="Proteomes" id="UP001516400">
    <property type="component" value="Unassembled WGS sequence"/>
</dbReference>
<evidence type="ECO:0000313" key="1">
    <source>
        <dbReference type="EMBL" id="KAL3273130.1"/>
    </source>
</evidence>
<evidence type="ECO:0000313" key="2">
    <source>
        <dbReference type="Proteomes" id="UP001516400"/>
    </source>
</evidence>
<protein>
    <recommendedName>
        <fullName evidence="3">DUF4817 domain-containing protein</fullName>
    </recommendedName>
</protein>
<proteinExistence type="predicted"/>
<accession>A0ABD2N380</accession>
<evidence type="ECO:0008006" key="3">
    <source>
        <dbReference type="Google" id="ProtNLM"/>
    </source>
</evidence>
<reference evidence="1 2" key="1">
    <citation type="journal article" date="2021" name="BMC Biol.">
        <title>Horizontally acquired antibacterial genes associated with adaptive radiation of ladybird beetles.</title>
        <authorList>
            <person name="Li H.S."/>
            <person name="Tang X.F."/>
            <person name="Huang Y.H."/>
            <person name="Xu Z.Y."/>
            <person name="Chen M.L."/>
            <person name="Du X.Y."/>
            <person name="Qiu B.Y."/>
            <person name="Chen P.T."/>
            <person name="Zhang W."/>
            <person name="Slipinski A."/>
            <person name="Escalona H.E."/>
            <person name="Waterhouse R.M."/>
            <person name="Zwick A."/>
            <person name="Pang H."/>
        </authorList>
    </citation>
    <scope>NUCLEOTIDE SEQUENCE [LARGE SCALE GENOMIC DNA]</scope>
    <source>
        <strain evidence="1">SYSU2018</strain>
    </source>
</reference>
<keyword evidence="2" id="KW-1185">Reference proteome</keyword>
<gene>
    <name evidence="1" type="ORF">HHI36_014584</name>
</gene>